<dbReference type="Proteomes" id="UP000278063">
    <property type="component" value="Unassembled WGS sequence"/>
</dbReference>
<dbReference type="EMBL" id="RJNW01000004">
    <property type="protein sequence ID" value="RSI86205.1"/>
    <property type="molecule type" value="Genomic_DNA"/>
</dbReference>
<evidence type="ECO:0000313" key="1">
    <source>
        <dbReference type="EMBL" id="RSI86205.1"/>
    </source>
</evidence>
<comment type="caution">
    <text evidence="1">The sequence shown here is derived from an EMBL/GenBank/DDBJ whole genome shotgun (WGS) entry which is preliminary data.</text>
</comment>
<sequence length="221" mass="25692">MEFKLNEFRDSSLKLLKDTMDKTVDLSQQGVEFIKDNHRKILFGAAAILVLLAAALNEDDDSDESFGDSYSNGRDYDYDYDEDYEYSSDQSDYQDIINDYEETLVVSDNIKNNKHNYPKERKSPNCHMYHRDGKGYIRGGTDEEKKLFRELNNLTGQYICTECGIDFDEEDIDWSFSNEESGFYYCNFCSHSLEQAGIDAMDPDGFGYDEYGNWVQERLGF</sequence>
<name>A0A428D266_STRMT</name>
<gene>
    <name evidence="1" type="ORF">D8849_06890</name>
</gene>
<proteinExistence type="predicted"/>
<evidence type="ECO:0000313" key="2">
    <source>
        <dbReference type="Proteomes" id="UP000278063"/>
    </source>
</evidence>
<accession>A0A428D266</accession>
<protein>
    <submittedName>
        <fullName evidence="1">Uncharacterized protein</fullName>
    </submittedName>
</protein>
<dbReference type="AlphaFoldDB" id="A0A428D266"/>
<reference evidence="1 2" key="1">
    <citation type="submission" date="2018-11" db="EMBL/GenBank/DDBJ databases">
        <title>Species Designations Belie Phenotypic and Genotypic Heterogeneity in Oral Streptococci.</title>
        <authorList>
            <person name="Velsko I."/>
        </authorList>
    </citation>
    <scope>NUCLEOTIDE SEQUENCE [LARGE SCALE GENOMIC DNA]</scope>
    <source>
        <strain evidence="1 2">KLC01</strain>
    </source>
</reference>
<organism evidence="1 2">
    <name type="scientific">Streptococcus mitis</name>
    <dbReference type="NCBI Taxonomy" id="28037"/>
    <lineage>
        <taxon>Bacteria</taxon>
        <taxon>Bacillati</taxon>
        <taxon>Bacillota</taxon>
        <taxon>Bacilli</taxon>
        <taxon>Lactobacillales</taxon>
        <taxon>Streptococcaceae</taxon>
        <taxon>Streptococcus</taxon>
        <taxon>Streptococcus mitis group</taxon>
    </lineage>
</organism>
<dbReference type="RefSeq" id="WP_260467577.1">
    <property type="nucleotide sequence ID" value="NZ_RJNW01000004.1"/>
</dbReference>